<evidence type="ECO:0000256" key="9">
    <source>
        <dbReference type="ARBA" id="ARBA00022723"/>
    </source>
</evidence>
<feature type="domain" description="Ig-like" evidence="24">
    <location>
        <begin position="333"/>
        <end position="426"/>
    </location>
</feature>
<dbReference type="Gene3D" id="2.60.40.10">
    <property type="entry name" value="Immunoglobulins"/>
    <property type="match status" value="34"/>
</dbReference>
<evidence type="ECO:0000256" key="7">
    <source>
        <dbReference type="ARBA" id="ARBA00022553"/>
    </source>
</evidence>
<dbReference type="Pfam" id="PF00069">
    <property type="entry name" value="Pkinase"/>
    <property type="match status" value="1"/>
</dbReference>
<dbReference type="SMART" id="SM00220">
    <property type="entry name" value="S_TKc"/>
    <property type="match status" value="1"/>
</dbReference>
<feature type="domain" description="Fibronectin type-III" evidence="25">
    <location>
        <begin position="3325"/>
        <end position="3418"/>
    </location>
</feature>
<dbReference type="Pfam" id="PF07679">
    <property type="entry name" value="I-set"/>
    <property type="match status" value="18"/>
</dbReference>
<dbReference type="Pfam" id="PF00041">
    <property type="entry name" value="fn3"/>
    <property type="match status" value="15"/>
</dbReference>
<gene>
    <name evidence="26" type="ORF">EDS130_LOCUS4074</name>
</gene>
<evidence type="ECO:0000256" key="20">
    <source>
        <dbReference type="ARBA" id="ARBA00048679"/>
    </source>
</evidence>
<evidence type="ECO:0000256" key="10">
    <source>
        <dbReference type="ARBA" id="ARBA00022737"/>
    </source>
</evidence>
<evidence type="ECO:0000256" key="8">
    <source>
        <dbReference type="ARBA" id="ARBA00022679"/>
    </source>
</evidence>
<evidence type="ECO:0000256" key="15">
    <source>
        <dbReference type="ARBA" id="ARBA00022842"/>
    </source>
</evidence>
<dbReference type="InterPro" id="IPR007110">
    <property type="entry name" value="Ig-like_dom"/>
</dbReference>
<feature type="domain" description="Ig-like" evidence="24">
    <location>
        <begin position="3797"/>
        <end position="3885"/>
    </location>
</feature>
<dbReference type="SMART" id="SM00060">
    <property type="entry name" value="FN3"/>
    <property type="match status" value="15"/>
</dbReference>
<dbReference type="FunFam" id="3.30.200.20:FF:000249">
    <property type="entry name" value="twitchin isoform X2"/>
    <property type="match status" value="1"/>
</dbReference>
<keyword evidence="9" id="KW-0479">Metal-binding</keyword>
<feature type="compositionally biased region" description="Polar residues" evidence="22">
    <location>
        <begin position="3330"/>
        <end position="3343"/>
    </location>
</feature>
<dbReference type="FunFam" id="2.60.40.10:FF:000031">
    <property type="entry name" value="Myosin-binding protein C, slow type"/>
    <property type="match status" value="5"/>
</dbReference>
<feature type="domain" description="Ig-like" evidence="24">
    <location>
        <begin position="2739"/>
        <end position="2818"/>
    </location>
</feature>
<dbReference type="PROSITE" id="PS50835">
    <property type="entry name" value="IG_LIKE"/>
    <property type="match status" value="15"/>
</dbReference>
<keyword evidence="8" id="KW-0808">Transferase</keyword>
<dbReference type="EMBL" id="CAJNOJ010000010">
    <property type="protein sequence ID" value="CAF0785569.1"/>
    <property type="molecule type" value="Genomic_DNA"/>
</dbReference>
<evidence type="ECO:0000256" key="5">
    <source>
        <dbReference type="ARBA" id="ARBA00022490"/>
    </source>
</evidence>
<evidence type="ECO:0000256" key="18">
    <source>
        <dbReference type="ARBA" id="ARBA00023319"/>
    </source>
</evidence>
<evidence type="ECO:0000259" key="23">
    <source>
        <dbReference type="PROSITE" id="PS50011"/>
    </source>
</evidence>
<dbReference type="SMART" id="SM00408">
    <property type="entry name" value="IGc2"/>
    <property type="match status" value="15"/>
</dbReference>
<feature type="domain" description="Ig-like" evidence="24">
    <location>
        <begin position="1338"/>
        <end position="1427"/>
    </location>
</feature>
<evidence type="ECO:0000256" key="11">
    <source>
        <dbReference type="ARBA" id="ARBA00022741"/>
    </source>
</evidence>
<comment type="catalytic activity">
    <reaction evidence="20">
        <text>L-seryl-[protein] + ATP = O-phospho-L-seryl-[protein] + ADP + H(+)</text>
        <dbReference type="Rhea" id="RHEA:17989"/>
        <dbReference type="Rhea" id="RHEA-COMP:9863"/>
        <dbReference type="Rhea" id="RHEA-COMP:11604"/>
        <dbReference type="ChEBI" id="CHEBI:15378"/>
        <dbReference type="ChEBI" id="CHEBI:29999"/>
        <dbReference type="ChEBI" id="CHEBI:30616"/>
        <dbReference type="ChEBI" id="CHEBI:83421"/>
        <dbReference type="ChEBI" id="CHEBI:456216"/>
        <dbReference type="EC" id="2.7.11.1"/>
    </reaction>
</comment>
<evidence type="ECO:0000256" key="3">
    <source>
        <dbReference type="ARBA" id="ARBA00006692"/>
    </source>
</evidence>
<dbReference type="GO" id="GO:0005524">
    <property type="term" value="F:ATP binding"/>
    <property type="evidence" value="ECO:0007669"/>
    <property type="project" value="UniProtKB-UniRule"/>
</dbReference>
<keyword evidence="15" id="KW-0460">Magnesium</keyword>
<feature type="domain" description="Ig-like" evidence="24">
    <location>
        <begin position="6"/>
        <end position="101"/>
    </location>
</feature>
<feature type="domain" description="Ig-like" evidence="24">
    <location>
        <begin position="2333"/>
        <end position="2429"/>
    </location>
</feature>
<evidence type="ECO:0000256" key="2">
    <source>
        <dbReference type="ARBA" id="ARBA00004496"/>
    </source>
</evidence>
<feature type="domain" description="Ig-like" evidence="24">
    <location>
        <begin position="852"/>
        <end position="942"/>
    </location>
</feature>
<feature type="region of interest" description="Disordered" evidence="22">
    <location>
        <begin position="534"/>
        <end position="651"/>
    </location>
</feature>
<feature type="domain" description="Ig-like" evidence="24">
    <location>
        <begin position="229"/>
        <end position="319"/>
    </location>
</feature>
<keyword evidence="10" id="KW-0677">Repeat</keyword>
<evidence type="ECO:0000256" key="14">
    <source>
        <dbReference type="ARBA" id="ARBA00022840"/>
    </source>
</evidence>
<feature type="domain" description="Fibronectin type-III" evidence="25">
    <location>
        <begin position="1431"/>
        <end position="1529"/>
    </location>
</feature>
<keyword evidence="14 21" id="KW-0067">ATP-binding</keyword>
<dbReference type="CDD" id="cd00063">
    <property type="entry name" value="FN3"/>
    <property type="match status" value="15"/>
</dbReference>
<evidence type="ECO:0000256" key="4">
    <source>
        <dbReference type="ARBA" id="ARBA00012513"/>
    </source>
</evidence>
<dbReference type="FunFam" id="2.60.40.10:FF:000160">
    <property type="entry name" value="Titin a"/>
    <property type="match status" value="4"/>
</dbReference>
<dbReference type="InterPro" id="IPR013098">
    <property type="entry name" value="Ig_I-set"/>
</dbReference>
<dbReference type="GO" id="GO:0031672">
    <property type="term" value="C:A band"/>
    <property type="evidence" value="ECO:0007669"/>
    <property type="project" value="UniProtKB-ARBA"/>
</dbReference>
<keyword evidence="11 21" id="KW-0547">Nucleotide-binding</keyword>
<comment type="cofactor">
    <cofactor evidence="1">
        <name>Mg(2+)</name>
        <dbReference type="ChEBI" id="CHEBI:18420"/>
    </cofactor>
</comment>
<feature type="compositionally biased region" description="Basic and acidic residues" evidence="22">
    <location>
        <begin position="539"/>
        <end position="555"/>
    </location>
</feature>
<dbReference type="PANTHER" id="PTHR13817:SF151">
    <property type="entry name" value="TITIN"/>
    <property type="match status" value="1"/>
</dbReference>
<feature type="domain" description="Fibronectin type-III" evidence="25">
    <location>
        <begin position="3033"/>
        <end position="3128"/>
    </location>
</feature>
<feature type="domain" description="Fibronectin type-III" evidence="25">
    <location>
        <begin position="2635"/>
        <end position="2734"/>
    </location>
</feature>
<comment type="caution">
    <text evidence="26">The sequence shown here is derived from an EMBL/GenBank/DDBJ whole genome shotgun (WGS) entry which is preliminary data.</text>
</comment>
<comment type="similarity">
    <text evidence="3">Belongs to the protein kinase superfamily. CAMK Ser/Thr protein kinase family.</text>
</comment>
<feature type="domain" description="Fibronectin type-III" evidence="25">
    <location>
        <begin position="1137"/>
        <end position="1233"/>
    </location>
</feature>
<dbReference type="InterPro" id="IPR008271">
    <property type="entry name" value="Ser/Thr_kinase_AS"/>
</dbReference>
<evidence type="ECO:0000256" key="17">
    <source>
        <dbReference type="ARBA" id="ARBA00023157"/>
    </source>
</evidence>
<dbReference type="GO" id="GO:0005516">
    <property type="term" value="F:calmodulin binding"/>
    <property type="evidence" value="ECO:0007669"/>
    <property type="project" value="UniProtKB-KW"/>
</dbReference>
<dbReference type="PROSITE" id="PS50853">
    <property type="entry name" value="FN3"/>
    <property type="match status" value="15"/>
</dbReference>
<feature type="domain" description="Fibronectin type-III" evidence="25">
    <location>
        <begin position="2238"/>
        <end position="2333"/>
    </location>
</feature>
<dbReference type="FunFam" id="2.60.40.10:FF:000127">
    <property type="entry name" value="titin isoform X1"/>
    <property type="match status" value="4"/>
</dbReference>
<feature type="domain" description="Ig-like" evidence="24">
    <location>
        <begin position="644"/>
        <end position="753"/>
    </location>
</feature>
<dbReference type="SUPFAM" id="SSF48726">
    <property type="entry name" value="Immunoglobulin"/>
    <property type="match status" value="19"/>
</dbReference>
<keyword evidence="5" id="KW-0963">Cytoplasm</keyword>
<feature type="domain" description="Fibronectin type-III" evidence="25">
    <location>
        <begin position="2537"/>
        <end position="2632"/>
    </location>
</feature>
<dbReference type="CDD" id="cd00096">
    <property type="entry name" value="Ig"/>
    <property type="match status" value="3"/>
</dbReference>
<dbReference type="FunFam" id="2.60.40.10:FF:000107">
    <property type="entry name" value="Myosin, light chain kinase a"/>
    <property type="match status" value="2"/>
</dbReference>
<feature type="region of interest" description="Disordered" evidence="22">
    <location>
        <begin position="1735"/>
        <end position="1763"/>
    </location>
</feature>
<dbReference type="SMART" id="SM00409">
    <property type="entry name" value="IG"/>
    <property type="match status" value="19"/>
</dbReference>
<keyword evidence="18" id="KW-0393">Immunoglobulin domain</keyword>
<feature type="domain" description="Fibronectin type-III" evidence="25">
    <location>
        <begin position="1740"/>
        <end position="1834"/>
    </location>
</feature>
<feature type="domain" description="Fibronectin type-III" evidence="25">
    <location>
        <begin position="2437"/>
        <end position="2531"/>
    </location>
</feature>
<evidence type="ECO:0000256" key="19">
    <source>
        <dbReference type="ARBA" id="ARBA00047899"/>
    </source>
</evidence>
<dbReference type="FunFam" id="2.60.40.10:FF:000147">
    <property type="entry name" value="Myosin light chain kinase"/>
    <property type="match status" value="1"/>
</dbReference>
<comment type="catalytic activity">
    <reaction evidence="19">
        <text>L-threonyl-[protein] + ATP = O-phospho-L-threonyl-[protein] + ADP + H(+)</text>
        <dbReference type="Rhea" id="RHEA:46608"/>
        <dbReference type="Rhea" id="RHEA-COMP:11060"/>
        <dbReference type="Rhea" id="RHEA-COMP:11605"/>
        <dbReference type="ChEBI" id="CHEBI:15378"/>
        <dbReference type="ChEBI" id="CHEBI:30013"/>
        <dbReference type="ChEBI" id="CHEBI:30616"/>
        <dbReference type="ChEBI" id="CHEBI:61977"/>
        <dbReference type="ChEBI" id="CHEBI:456216"/>
        <dbReference type="EC" id="2.7.11.1"/>
    </reaction>
</comment>
<keyword evidence="12" id="KW-0418">Kinase</keyword>
<dbReference type="InterPro" id="IPR036116">
    <property type="entry name" value="FN3_sf"/>
</dbReference>
<dbReference type="PANTHER" id="PTHR13817">
    <property type="entry name" value="TITIN"/>
    <property type="match status" value="1"/>
</dbReference>
<dbReference type="GO" id="GO:0051239">
    <property type="term" value="P:regulation of multicellular organismal process"/>
    <property type="evidence" value="ECO:0007669"/>
    <property type="project" value="UniProtKB-ARBA"/>
</dbReference>
<feature type="domain" description="Protein kinase" evidence="23">
    <location>
        <begin position="3474"/>
        <end position="3729"/>
    </location>
</feature>
<comment type="subcellular location">
    <subcellularLocation>
        <location evidence="2">Cytoplasm</location>
    </subcellularLocation>
</comment>
<feature type="domain" description="Ig-like" evidence="24">
    <location>
        <begin position="123"/>
        <end position="214"/>
    </location>
</feature>
<feature type="region of interest" description="Disordered" evidence="22">
    <location>
        <begin position="3321"/>
        <end position="3352"/>
    </location>
</feature>
<feature type="domain" description="Fibronectin type-III" evidence="25">
    <location>
        <begin position="2138"/>
        <end position="2232"/>
    </location>
</feature>
<feature type="domain" description="Ig-like" evidence="24">
    <location>
        <begin position="1637"/>
        <end position="1729"/>
    </location>
</feature>
<dbReference type="PROSITE" id="PS50011">
    <property type="entry name" value="PROTEIN_KINASE_DOM"/>
    <property type="match status" value="1"/>
</dbReference>
<dbReference type="FunFam" id="1.10.510.10:FF:000321">
    <property type="entry name" value="Bent, isoform C"/>
    <property type="match status" value="1"/>
</dbReference>
<keyword evidence="16" id="KW-0112">Calmodulin-binding</keyword>
<dbReference type="SUPFAM" id="SSF56112">
    <property type="entry name" value="Protein kinase-like (PK-like)"/>
    <property type="match status" value="1"/>
</dbReference>
<organism evidence="26 27">
    <name type="scientific">Adineta ricciae</name>
    <name type="common">Rotifer</name>
    <dbReference type="NCBI Taxonomy" id="249248"/>
    <lineage>
        <taxon>Eukaryota</taxon>
        <taxon>Metazoa</taxon>
        <taxon>Spiralia</taxon>
        <taxon>Gnathifera</taxon>
        <taxon>Rotifera</taxon>
        <taxon>Eurotatoria</taxon>
        <taxon>Bdelloidea</taxon>
        <taxon>Adinetida</taxon>
        <taxon>Adinetidae</taxon>
        <taxon>Adineta</taxon>
    </lineage>
</organism>
<keyword evidence="7" id="KW-0597">Phosphoprotein</keyword>
<feature type="compositionally biased region" description="Low complexity" evidence="22">
    <location>
        <begin position="561"/>
        <end position="573"/>
    </location>
</feature>
<feature type="domain" description="Ig-like" evidence="24">
    <location>
        <begin position="3134"/>
        <end position="3222"/>
    </location>
</feature>
<feature type="domain" description="Fibronectin type-III" evidence="25">
    <location>
        <begin position="1239"/>
        <end position="1334"/>
    </location>
</feature>
<keyword evidence="17" id="KW-1015">Disulfide bond</keyword>
<dbReference type="PROSITE" id="PS00108">
    <property type="entry name" value="PROTEIN_KINASE_ST"/>
    <property type="match status" value="1"/>
</dbReference>
<dbReference type="FunFam" id="2.60.40.10:FF:000097">
    <property type="entry name" value="Bent, isoform F"/>
    <property type="match status" value="2"/>
</dbReference>
<dbReference type="FunFam" id="2.60.40.10:FF:000051">
    <property type="entry name" value="Uncharacterized protein, isoform J"/>
    <property type="match status" value="2"/>
</dbReference>
<feature type="domain" description="Fibronectin type-III" evidence="25">
    <location>
        <begin position="2930"/>
        <end position="3027"/>
    </location>
</feature>
<keyword evidence="6" id="KW-0723">Serine/threonine-protein kinase</keyword>
<reference evidence="26" key="1">
    <citation type="submission" date="2021-02" db="EMBL/GenBank/DDBJ databases">
        <authorList>
            <person name="Nowell W R."/>
        </authorList>
    </citation>
    <scope>NUCLEOTIDE SEQUENCE</scope>
</reference>
<feature type="compositionally biased region" description="Polar residues" evidence="22">
    <location>
        <begin position="3398"/>
        <end position="3421"/>
    </location>
</feature>
<evidence type="ECO:0000313" key="26">
    <source>
        <dbReference type="EMBL" id="CAF0785569.1"/>
    </source>
</evidence>
<evidence type="ECO:0000256" key="16">
    <source>
        <dbReference type="ARBA" id="ARBA00022860"/>
    </source>
</evidence>
<dbReference type="InterPro" id="IPR050964">
    <property type="entry name" value="Striated_Muscle_Regulatory"/>
</dbReference>
<feature type="binding site" evidence="21">
    <location>
        <position position="3503"/>
    </location>
    <ligand>
        <name>ATP</name>
        <dbReference type="ChEBI" id="CHEBI:30616"/>
    </ligand>
</feature>
<dbReference type="InterPro" id="IPR003961">
    <property type="entry name" value="FN3_dom"/>
</dbReference>
<name>A0A813RT56_ADIRI</name>
<evidence type="ECO:0000256" key="22">
    <source>
        <dbReference type="SAM" id="MobiDB-lite"/>
    </source>
</evidence>
<feature type="region of interest" description="Disordered" evidence="22">
    <location>
        <begin position="3109"/>
        <end position="3134"/>
    </location>
</feature>
<sequence length="3903" mass="433334">MAASAPRFLKPPAIRQIPDDSTRLFLECQVQGTPKPDIKWFQNDKELSSASTKFKQTIKLSTGSTYDVTLEISEVAATDTGIYKIVVKNKAGEITANVTLNLATDDAVESTADGNNSTEGSAPVFIQKPIIKQENDGTRLIFECKISAEPKPDIFWSRDDVSVENSGRFLIYCDALPNNSYLACLEIDDVNTSDGGKYKVTAKNSLGESNANITLNLDQQDQGASGGRPTFSQAPRVRMLEESALLECRCTADPVPSFTWTLDDKPLTMGTKYKQGILTEGNTHTIFLEVTQLTKKDSGLYKATAKNVKGDGSANIELNIGEMNFKLPDGLAPSFIGKPTIKQATKTATIQIDIMADPNPSLYWTKDGKELSNVDKVVTRIEPKGGNKYTILLDVKNLATSDSGVYKCSLSNEVGTAIANIGLKVAGDKASLDQVDRLGPAFEKPKITKDAKQKSIKIECRCKGKPEPKITWKKDKTEIKDKLNKYKISKTKGTDDTYVFILEILNAAPADGGVYKILAKNDAGDSQALVNLTIDAEQEPPKDEDSKKKPQEKKAAIPTIAAPVDDASGAAADETPKSQTEEPVYEDAGPRRVKQDAQLLPDKPTSDDGSDSRRSSTNERRPSLRPVDLDNSLKVKRNSKTQRPSMSEVIPGWPSLNKVKRPEKEKESFVEPLTDIHCKEEDGEITFHCTFCKPSTRIRWLKNKVEIFHGLKYHFDSSGAKQKLTIYKLHPDDSGKYFCRVNETETSAWLEVTPAKPSYDFYKELPPKMEVFRTKQTVLECHVNDASAPVKWFKNGVPIDTEQDKRMKIHQDMTRCILRILKTTKTDEGEYTCQIDDEQGIKTSGYLYVEEPQWRFETKLPTMLEVDENDRVELECSVQDEDAECDWFYEGEKIDLDSHPGKYEIISTGKIRKLIINNASPVTDKGKYECKTGVMTTSCNLTARAALRIDQGLKDIDTIEGEEIALEVSLSKVDSRGKWYRDGKVILPDQNTVVLSEGHQYRLKLRNIALKDAGEITFQCGDLTDSCKITVREAEKPPRIDASRYSKSVTLKAGRPLDLDIPFDAYPPPTMTWTKDGKVIEPGSETPCQMSIDAKRCKLNIPKTKRDDTGKYELTLKNAKGEVKIPIDVTVLDRPTVPEGPIKVSDVTKDGCLLSWKPPLDNGGNPIQRYIVEKQDTGRGGWSPAGEVNGDSTSLRVTRLAAGKEYSFRVRAVNKEGESDALETTETTLAKNPFDEPSAPGKPDITDWDKDHVDLEWEAPKRDGGAPIEKYIVERREKGRDQWQKAAEIDGDKTKGTCGGLSEGKEYEFRVIAVNKGGPSEPSEPSKAIIAKPRFLKPRINKINLKSVTVKQGQPVTLDAPYVAEPLPSMTWQRDTKELIADDRIQMTQTDKLAQLVVNKSVRSDTGRYLIRLVNSSGEDTAECDVIVLGPPSKPRGPLAVKDVTKSTVTLSWSPPEDTGGKDITNYVVEKRDKKSGDWVRCNDPINGTQVTVSKLKEGHEYEFRVMAENVNGLSEPLVTDKATLVKNPFNEPGPPGRPECVTRDREHIEIKWNPPRNDGGNPVKGYIVERREKGAKKRDWTKISRDDLHKGTNFVDNNVTANKEYEYRVSAVNEAGPGEPSDPSEILAARPEKEKPTFDLSGLNGGLGKKEIRIRAGEPLTIDLPINGSPAPTVTWTKDGEPVQAARDIQLESDDVHAKLHKPASKRSDTGQYKVQLKNDSGEDECDIDVIVLDKPGKPEGPLETTETTKDSVSLQWKPPKDNGGAEITGYVIEKCPENSDRWEKVPGVFVQPKGTIKDLETNKKYKFRVKAENIYGTGEPLETTSLITVKPPYDPPDAPETPEITEYNSTYMKLKWDKPKNDGGNPISGYNVEMREKGSNNWVPCNTLPTKGTEYTASGLREGQTYEFRVAAVNGAGPGAPSKPTRGQKAEVPMFVADAPDQPKIDKITKDSVSLSWKKPANDGGSKITGYIIEKRTPDSRDWAEAVQVPARETSYTVPHLAEGSEVAFRVRAVNAVGPSDPSRSTDTITVQDQPEKPSFLDLHGIKDITVKAGKDFEVHIPYKATPKAQAQWLIEEKDLVEDSRVNVKTTDNVVTLLNRKAERGDAGLYKLTLKNSEGASQVQFRVNVLSPPTKPEGPLEASNVTAEGCTLNWKPPKDDGGSPLKHYVVEKRVAGTDKWTKVGPPISGTTCDVKGLEDGKNYEFRVTAENDNGLSEPLAVDAPIKAKWPFKPPDAPSTPECIAHTSDSITLQWARPQNDGGNPVRGYLIEKREKGTDRWIPVNREPVPVVEYMVPNLSNGKEYEFRVAAVNKAGPGDYAQTNGAIQARPPDVAPHAVGFSNYGPKEIIVRAGEDLKIPIPFVGSPEPQVTFSKGGDEIKPDGNTAITVKDGVAELFVPKVKGSDSGLYSCTLKNNLGQDTAQAKVIVVDKPDTPEGPLAISEIKPDSCVLTWKPPKNDGGSPISNYIIEKFDTKKGEWQKVSSFCRTPYYEVTGLNEGSEYKFRVSAENIYGQSQPLESDKPIIAKHPFNAPQAPHNFEIGNQTENSVRLKWDNPKSDGGSKITAYQVEMRSPDSDTWEVANDYPIKSNDFTVEKLQMAKPYEFRVKAKNAAGWGDYATLDRPVTLKPDFVPPSSPGMPEVKKVGKNYVELAWPPPTNDGGAKVLGYIIEKKPVGSDQWTKAVPYNVIDNDVMITDLPENGEFEFRVKAVNRAGESEPSSTTGRVKITEFPNGRAPTFVKKVTDASAPINGEATFIVEYDGSPAPEVKWYRNGLELSSSGRYRINTKTDELKSTLTFTEAWETDNNSKITCEIINPLGKDSCEAVFHVKTPPKLQREPEEQRIHLGETLKVKIPISGKGPFSFKVKKNDQPLEDDDRVRIQEHDDCIIVTIPDAERDDAGKYAISVANDSGSCSVPLKVKVIAPPLPPTGPLDISNISKDHATLSWKPPKDDGGSKVAGYVVEKRDTSRGPDAWIPVIQNCKDTTFTVPSLLEGHEYEFRVMAINENGTSDPLRSSKPIVAQLNFKPPGSPGQPEVTDLTNNTATLVWDKPISDGGGPITGYYIEKREQNTDKWIPVNISPCQSTRFTVPSLMEDHLYEFRVIPENEAGRGTPSDPSKMTKIKDPNASTPPEFITKLRDAEGNEGKTIRLEAEVVGTPTPDIEWYKGTKQLSESSKYSITREGDKCILIINNATPDDVDEYSIKARNKGGSRTSRCNVNVRSPPRLRLPAKYQDVLEYDKGEPIVIKIPYTGSPLPNVTLTKDGKDLTKDKNVSIDVGSRGITLTIRNTDKNTSGPYKIKLDNELGEDEATLRIRVSDVPSAPRSPQVDSVSDESVTLSWQPPEDTGGSFIKNYVIEKLDPDTGKWSRAATSRVPRCTVDNLLSNKPYQFRITAENTQGASEPSEPTNTVQTQDSNASNRRRPGKDDDSSRRRRNDLPPLDNYDRCFWDIWDKGRQPQPAALKHASIYDYYDILEEVGRGAFGVVHRCIEKATGKTYAAKFIATPTTADKETVRREIDVMSKMNHPKLLNLHDAFEEDAEMAMVTEFIAGGDLFDRIADPNYKMTEAEAIKYMRQICQGLKHMHENNIVHLDLKPENIMCETKNSTNVKICDFGLATKLDPDEVVKVSAATVEFAAPEIIEHDAVGFYTDMWAAGVLTYVILSGLSPFGGDNEDQTKDSIRKCDLHFPNDVFGGISDDGKDFIKKLLLKNRNARMTIHDALDHPWLREDRPEFDSRIPSSRYDDVRRRIRGRYADYPDPAIGLGRMANWSSLRKNKPADYKIYSTSWDRREAAPRFVVRPRNAHVLEGNNAEFDCRILAVSPPVVSWFRDNLEIRQSTKHLKKYDRNNYKLEIKRCVKDDKGEYIVRASNSYGDKDYAVFLTVECEYRSIQLFHNYSLIV</sequence>
<feature type="domain" description="Ig-like" evidence="24">
    <location>
        <begin position="440"/>
        <end position="533"/>
    </location>
</feature>
<dbReference type="Gene3D" id="1.10.510.10">
    <property type="entry name" value="Transferase(Phosphotransferase) domain 1"/>
    <property type="match status" value="1"/>
</dbReference>
<evidence type="ECO:0000256" key="12">
    <source>
        <dbReference type="ARBA" id="ARBA00022777"/>
    </source>
</evidence>
<evidence type="ECO:0000256" key="13">
    <source>
        <dbReference type="ARBA" id="ARBA00022837"/>
    </source>
</evidence>
<feature type="domain" description="Fibronectin type-III" evidence="25">
    <location>
        <begin position="1941"/>
        <end position="2036"/>
    </location>
</feature>
<dbReference type="FunFam" id="2.60.40.10:FF:000003">
    <property type="entry name" value="Titin isoform E"/>
    <property type="match status" value="2"/>
</dbReference>
<feature type="compositionally biased region" description="Basic and acidic residues" evidence="22">
    <location>
        <begin position="604"/>
        <end position="633"/>
    </location>
</feature>
<feature type="domain" description="Fibronectin type-III" evidence="25">
    <location>
        <begin position="1840"/>
        <end position="1935"/>
    </location>
</feature>
<dbReference type="GO" id="GO:0046872">
    <property type="term" value="F:metal ion binding"/>
    <property type="evidence" value="ECO:0007669"/>
    <property type="project" value="UniProtKB-KW"/>
</dbReference>
<feature type="domain" description="Ig-like" evidence="24">
    <location>
        <begin position="1038"/>
        <end position="1130"/>
    </location>
</feature>
<dbReference type="InterPro" id="IPR036179">
    <property type="entry name" value="Ig-like_dom_sf"/>
</dbReference>
<dbReference type="EC" id="2.7.11.1" evidence="4"/>
<feature type="domain" description="Ig-like" evidence="24">
    <location>
        <begin position="757"/>
        <end position="844"/>
    </location>
</feature>
<evidence type="ECO:0000259" key="25">
    <source>
        <dbReference type="PROSITE" id="PS50853"/>
    </source>
</evidence>
<evidence type="ECO:0000259" key="24">
    <source>
        <dbReference type="PROSITE" id="PS50835"/>
    </source>
</evidence>
<dbReference type="InterPro" id="IPR011009">
    <property type="entry name" value="Kinase-like_dom_sf"/>
</dbReference>
<feature type="region of interest" description="Disordered" evidence="22">
    <location>
        <begin position="3398"/>
        <end position="3440"/>
    </location>
</feature>
<accession>A0A813RT56</accession>
<dbReference type="InterPro" id="IPR003598">
    <property type="entry name" value="Ig_sub2"/>
</dbReference>
<dbReference type="FunFam" id="2.60.40.10:FF:000056">
    <property type="entry name" value="twitchin isoform X4"/>
    <property type="match status" value="4"/>
</dbReference>
<dbReference type="InterPro" id="IPR013783">
    <property type="entry name" value="Ig-like_fold"/>
</dbReference>
<dbReference type="InterPro" id="IPR003599">
    <property type="entry name" value="Ig_sub"/>
</dbReference>
<evidence type="ECO:0000313" key="27">
    <source>
        <dbReference type="Proteomes" id="UP000663852"/>
    </source>
</evidence>
<dbReference type="GO" id="GO:0004674">
    <property type="term" value="F:protein serine/threonine kinase activity"/>
    <property type="evidence" value="ECO:0007669"/>
    <property type="project" value="UniProtKB-KW"/>
</dbReference>
<feature type="domain" description="Fibronectin type-III" evidence="25">
    <location>
        <begin position="1535"/>
        <end position="1632"/>
    </location>
</feature>
<dbReference type="PROSITE" id="PS00107">
    <property type="entry name" value="PROTEIN_KINASE_ATP"/>
    <property type="match status" value="1"/>
</dbReference>
<evidence type="ECO:0000256" key="1">
    <source>
        <dbReference type="ARBA" id="ARBA00001946"/>
    </source>
</evidence>
<dbReference type="InterPro" id="IPR000719">
    <property type="entry name" value="Prot_kinase_dom"/>
</dbReference>
<protein>
    <recommendedName>
        <fullName evidence="4">non-specific serine/threonine protein kinase</fullName>
        <ecNumber evidence="4">2.7.11.1</ecNumber>
    </recommendedName>
</protein>
<evidence type="ECO:0000256" key="21">
    <source>
        <dbReference type="PROSITE-ProRule" id="PRU10141"/>
    </source>
</evidence>
<proteinExistence type="inferred from homology"/>
<dbReference type="Gene3D" id="3.30.200.20">
    <property type="entry name" value="Phosphorylase Kinase, domain 1"/>
    <property type="match status" value="1"/>
</dbReference>
<dbReference type="OrthoDB" id="504170at2759"/>
<evidence type="ECO:0000256" key="6">
    <source>
        <dbReference type="ARBA" id="ARBA00022527"/>
    </source>
</evidence>
<dbReference type="Proteomes" id="UP000663852">
    <property type="component" value="Unassembled WGS sequence"/>
</dbReference>
<dbReference type="SUPFAM" id="SSF49265">
    <property type="entry name" value="Fibronectin type III"/>
    <property type="match status" value="9"/>
</dbReference>
<dbReference type="FunFam" id="2.60.40.10:FF:000034">
    <property type="entry name" value="Titin isoform A"/>
    <property type="match status" value="1"/>
</dbReference>
<dbReference type="PRINTS" id="PR00014">
    <property type="entry name" value="FNTYPEIII"/>
</dbReference>
<dbReference type="FunFam" id="2.60.40.10:FF:000032">
    <property type="entry name" value="palladin isoform X1"/>
    <property type="match status" value="1"/>
</dbReference>
<keyword evidence="13" id="KW-0106">Calcium</keyword>
<dbReference type="InterPro" id="IPR017441">
    <property type="entry name" value="Protein_kinase_ATP_BS"/>
</dbReference>
<dbReference type="GO" id="GO:0050793">
    <property type="term" value="P:regulation of developmental process"/>
    <property type="evidence" value="ECO:0007669"/>
    <property type="project" value="UniProtKB-ARBA"/>
</dbReference>